<dbReference type="PROSITE" id="PS50011">
    <property type="entry name" value="PROTEIN_KINASE_DOM"/>
    <property type="match status" value="1"/>
</dbReference>
<feature type="domain" description="Protein kinase" evidence="1">
    <location>
        <begin position="23"/>
        <end position="275"/>
    </location>
</feature>
<keyword evidence="3" id="KW-1185">Reference proteome</keyword>
<evidence type="ECO:0000259" key="1">
    <source>
        <dbReference type="PROSITE" id="PS50011"/>
    </source>
</evidence>
<name>A0A9W8NF05_9PEZI</name>
<evidence type="ECO:0000313" key="3">
    <source>
        <dbReference type="Proteomes" id="UP001148614"/>
    </source>
</evidence>
<dbReference type="InterPro" id="IPR011009">
    <property type="entry name" value="Kinase-like_dom_sf"/>
</dbReference>
<proteinExistence type="predicted"/>
<dbReference type="GO" id="GO:0004672">
    <property type="term" value="F:protein kinase activity"/>
    <property type="evidence" value="ECO:0007669"/>
    <property type="project" value="InterPro"/>
</dbReference>
<gene>
    <name evidence="2" type="ORF">NPX13_g5132</name>
</gene>
<dbReference type="EMBL" id="JANPWZ010000786">
    <property type="protein sequence ID" value="KAJ3572189.1"/>
    <property type="molecule type" value="Genomic_DNA"/>
</dbReference>
<dbReference type="Proteomes" id="UP001148614">
    <property type="component" value="Unassembled WGS sequence"/>
</dbReference>
<comment type="caution">
    <text evidence="2">The sequence shown here is derived from an EMBL/GenBank/DDBJ whole genome shotgun (WGS) entry which is preliminary data.</text>
</comment>
<sequence length="307" mass="35873">MASQEHEELEERLRRFFSDDPRFLFVKDLPSGATGHTVCYQQRFTGGGTRRIVLKYTNDDDDIVIRAIENERKWLYVLRTAQHVVNLLYIFRGPLPDGTGIENAFMILEYLENGSLAQFAERTGREAIPNRILWSIFLCFLFARMTEDPVEHAVIPMSKLIDFDNSGLVEVDEDEDLEAIQLFDNGILQLGRFRTRRGQRNRGTDMNVLDMGLTMARMIAKERALELDDCRAFMQYAHPMLDQELHLLILRCLAVDPRNRPTLEELLLKCINGFDPRRYDGKPYEDRETDWFVRMVVQHCMFDPDDN</sequence>
<dbReference type="AlphaFoldDB" id="A0A9W8NF05"/>
<protein>
    <recommendedName>
        <fullName evidence="1">Protein kinase domain-containing protein</fullName>
    </recommendedName>
</protein>
<dbReference type="GO" id="GO:0005524">
    <property type="term" value="F:ATP binding"/>
    <property type="evidence" value="ECO:0007669"/>
    <property type="project" value="InterPro"/>
</dbReference>
<evidence type="ECO:0000313" key="2">
    <source>
        <dbReference type="EMBL" id="KAJ3572189.1"/>
    </source>
</evidence>
<dbReference type="SMART" id="SM00220">
    <property type="entry name" value="S_TKc"/>
    <property type="match status" value="1"/>
</dbReference>
<dbReference type="InterPro" id="IPR000719">
    <property type="entry name" value="Prot_kinase_dom"/>
</dbReference>
<organism evidence="2 3">
    <name type="scientific">Xylaria arbuscula</name>
    <dbReference type="NCBI Taxonomy" id="114810"/>
    <lineage>
        <taxon>Eukaryota</taxon>
        <taxon>Fungi</taxon>
        <taxon>Dikarya</taxon>
        <taxon>Ascomycota</taxon>
        <taxon>Pezizomycotina</taxon>
        <taxon>Sordariomycetes</taxon>
        <taxon>Xylariomycetidae</taxon>
        <taxon>Xylariales</taxon>
        <taxon>Xylariaceae</taxon>
        <taxon>Xylaria</taxon>
    </lineage>
</organism>
<dbReference type="SUPFAM" id="SSF56112">
    <property type="entry name" value="Protein kinase-like (PK-like)"/>
    <property type="match status" value="1"/>
</dbReference>
<reference evidence="2" key="1">
    <citation type="submission" date="2022-07" db="EMBL/GenBank/DDBJ databases">
        <title>Genome Sequence of Xylaria arbuscula.</title>
        <authorList>
            <person name="Buettner E."/>
        </authorList>
    </citation>
    <scope>NUCLEOTIDE SEQUENCE</scope>
    <source>
        <strain evidence="2">VT107</strain>
    </source>
</reference>
<accession>A0A9W8NF05</accession>
<dbReference type="VEuPathDB" id="FungiDB:F4678DRAFT_474467"/>